<dbReference type="AlphaFoldDB" id="A0A0A7KLW2"/>
<evidence type="ECO:0000313" key="2">
    <source>
        <dbReference type="EMBL" id="AIZ45568.1"/>
    </source>
</evidence>
<organism evidence="2 3">
    <name type="scientific">Deinococcus radiopugnans</name>
    <dbReference type="NCBI Taxonomy" id="57497"/>
    <lineage>
        <taxon>Bacteria</taxon>
        <taxon>Thermotogati</taxon>
        <taxon>Deinococcota</taxon>
        <taxon>Deinococci</taxon>
        <taxon>Deinococcales</taxon>
        <taxon>Deinococcaceae</taxon>
        <taxon>Deinococcus</taxon>
    </lineage>
</organism>
<dbReference type="Proteomes" id="UP000030634">
    <property type="component" value="Chromosome"/>
</dbReference>
<sequence>MSLPRPALVTLLALSLLGSHASALIVPMNGWVPVEGDARVWTDTSGACLLREERTGQAFPVLASQPEALAFATKLRKQLSKTMGTVVIQPVDRAGFWAVLAAYDYKQGGETYKVSQLYLNDAGLLRTVTGSSAEGEKGACVNAMREFIRYLAD</sequence>
<evidence type="ECO:0000256" key="1">
    <source>
        <dbReference type="SAM" id="SignalP"/>
    </source>
</evidence>
<dbReference type="STRING" id="1182571.QR90_11480"/>
<protein>
    <submittedName>
        <fullName evidence="2">Uncharacterized protein</fullName>
    </submittedName>
</protein>
<dbReference type="RefSeq" id="WP_039684680.1">
    <property type="nucleotide sequence ID" value="NZ_CP010028.1"/>
</dbReference>
<dbReference type="EMBL" id="CP010028">
    <property type="protein sequence ID" value="AIZ45568.1"/>
    <property type="molecule type" value="Genomic_DNA"/>
</dbReference>
<evidence type="ECO:0000313" key="3">
    <source>
        <dbReference type="Proteomes" id="UP000030634"/>
    </source>
</evidence>
<accession>A0A0A7KLW2</accession>
<feature type="signal peptide" evidence="1">
    <location>
        <begin position="1"/>
        <end position="23"/>
    </location>
</feature>
<feature type="chain" id="PRO_5002030235" evidence="1">
    <location>
        <begin position="24"/>
        <end position="153"/>
    </location>
</feature>
<name>A0A0A7KLW2_9DEIO</name>
<keyword evidence="1" id="KW-0732">Signal</keyword>
<proteinExistence type="predicted"/>
<dbReference type="HOGENOM" id="CLU_1945221_0_0_0"/>
<gene>
    <name evidence="2" type="ORF">QR90_11480</name>
</gene>
<reference evidence="3" key="1">
    <citation type="submission" date="2014-11" db="EMBL/GenBank/DDBJ databases">
        <title>Hymenobacter sp. DG25B genome submission.</title>
        <authorList>
            <person name="Jung H.-Y."/>
            <person name="Kim M.K."/>
            <person name="Srinivasan S."/>
            <person name="Lim S."/>
        </authorList>
    </citation>
    <scope>NUCLEOTIDE SEQUENCE [LARGE SCALE GENOMIC DNA]</scope>
    <source>
        <strain evidence="3">DY59</strain>
    </source>
</reference>
<dbReference type="KEGG" id="dsw:QR90_11480"/>